<dbReference type="InParanoid" id="A0A286UPE9"/>
<reference evidence="2 3" key="1">
    <citation type="journal article" date="2017" name="Mol. Ecol.">
        <title>Comparative and population genomic landscape of Phellinus noxius: A hypervariable fungus causing root rot in trees.</title>
        <authorList>
            <person name="Chung C.L."/>
            <person name="Lee T.J."/>
            <person name="Akiba M."/>
            <person name="Lee H.H."/>
            <person name="Kuo T.H."/>
            <person name="Liu D."/>
            <person name="Ke H.M."/>
            <person name="Yokoi T."/>
            <person name="Roa M.B."/>
            <person name="Lu M.J."/>
            <person name="Chang Y.Y."/>
            <person name="Ann P.J."/>
            <person name="Tsai J.N."/>
            <person name="Chen C.Y."/>
            <person name="Tzean S.S."/>
            <person name="Ota Y."/>
            <person name="Hattori T."/>
            <person name="Sahashi N."/>
            <person name="Liou R.F."/>
            <person name="Kikuchi T."/>
            <person name="Tsai I.J."/>
        </authorList>
    </citation>
    <scope>NUCLEOTIDE SEQUENCE [LARGE SCALE GENOMIC DNA]</scope>
    <source>
        <strain evidence="2 3">FFPRI411160</strain>
    </source>
</reference>
<gene>
    <name evidence="2" type="ORF">PNOK_0410300</name>
</gene>
<dbReference type="AlphaFoldDB" id="A0A286UPE9"/>
<dbReference type="OrthoDB" id="2687798at2759"/>
<name>A0A286UPE9_9AGAM</name>
<feature type="region of interest" description="Disordered" evidence="1">
    <location>
        <begin position="41"/>
        <end position="202"/>
    </location>
</feature>
<dbReference type="Proteomes" id="UP000217199">
    <property type="component" value="Unassembled WGS sequence"/>
</dbReference>
<feature type="compositionally biased region" description="Basic and acidic residues" evidence="1">
    <location>
        <begin position="142"/>
        <end position="165"/>
    </location>
</feature>
<feature type="compositionally biased region" description="Basic and acidic residues" evidence="1">
    <location>
        <begin position="59"/>
        <end position="68"/>
    </location>
</feature>
<organism evidence="2 3">
    <name type="scientific">Pyrrhoderma noxium</name>
    <dbReference type="NCBI Taxonomy" id="2282107"/>
    <lineage>
        <taxon>Eukaryota</taxon>
        <taxon>Fungi</taxon>
        <taxon>Dikarya</taxon>
        <taxon>Basidiomycota</taxon>
        <taxon>Agaricomycotina</taxon>
        <taxon>Agaricomycetes</taxon>
        <taxon>Hymenochaetales</taxon>
        <taxon>Hymenochaetaceae</taxon>
        <taxon>Pyrrhoderma</taxon>
    </lineage>
</organism>
<evidence type="ECO:0000313" key="2">
    <source>
        <dbReference type="EMBL" id="PAV21476.1"/>
    </source>
</evidence>
<keyword evidence="3" id="KW-1185">Reference proteome</keyword>
<comment type="caution">
    <text evidence="2">The sequence shown here is derived from an EMBL/GenBank/DDBJ whole genome shotgun (WGS) entry which is preliminary data.</text>
</comment>
<feature type="compositionally biased region" description="Basic and acidic residues" evidence="1">
    <location>
        <begin position="108"/>
        <end position="124"/>
    </location>
</feature>
<feature type="compositionally biased region" description="Basic and acidic residues" evidence="1">
    <location>
        <begin position="193"/>
        <end position="202"/>
    </location>
</feature>
<accession>A0A286UPE9</accession>
<proteinExistence type="predicted"/>
<sequence>MMLSRILLQTLPKRTFHCSSRTLLATQTKGRAPPASRIPIEHTHLDQNPHLKHATASKGGDEGRDKGKGNAAPNPELPSQMLTKKQSKSSKIDRERRGFHSPSVSRGEGGKEKASAEDYFKEVDTTPPDSTKTYRVDGQSDAAHRPNEQYANPEKEYATVSRDEPYEPAVEENGGGTGRENPEQKAQKLRYGGMDRDVTKNV</sequence>
<evidence type="ECO:0000313" key="3">
    <source>
        <dbReference type="Proteomes" id="UP000217199"/>
    </source>
</evidence>
<dbReference type="EMBL" id="NBII01000003">
    <property type="protein sequence ID" value="PAV21476.1"/>
    <property type="molecule type" value="Genomic_DNA"/>
</dbReference>
<protein>
    <submittedName>
        <fullName evidence="2">Uncharacterized protein</fullName>
    </submittedName>
</protein>
<evidence type="ECO:0000256" key="1">
    <source>
        <dbReference type="SAM" id="MobiDB-lite"/>
    </source>
</evidence>